<comment type="catalytic activity">
    <reaction evidence="5">
        <text>dTDP-beta-L-rhamnose + NADP(+) = dTDP-4-dehydro-beta-L-rhamnose + NADPH + H(+)</text>
        <dbReference type="Rhea" id="RHEA:21796"/>
        <dbReference type="ChEBI" id="CHEBI:15378"/>
        <dbReference type="ChEBI" id="CHEBI:57510"/>
        <dbReference type="ChEBI" id="CHEBI:57783"/>
        <dbReference type="ChEBI" id="CHEBI:58349"/>
        <dbReference type="ChEBI" id="CHEBI:62830"/>
        <dbReference type="EC" id="1.1.1.133"/>
    </reaction>
</comment>
<evidence type="ECO:0000256" key="5">
    <source>
        <dbReference type="ARBA" id="ARBA00048200"/>
    </source>
</evidence>
<comment type="similarity">
    <text evidence="2 6">Belongs to the dTDP-4-dehydrorhamnose reductase family.</text>
</comment>
<proteinExistence type="inferred from homology"/>
<comment type="caution">
    <text evidence="8">The sequence shown here is derived from an EMBL/GenBank/DDBJ whole genome shotgun (WGS) entry which is preliminary data.</text>
</comment>
<accession>A0ABT5AYA6</accession>
<dbReference type="GO" id="GO:0008831">
    <property type="term" value="F:dTDP-4-dehydrorhamnose reductase activity"/>
    <property type="evidence" value="ECO:0007669"/>
    <property type="project" value="UniProtKB-EC"/>
</dbReference>
<dbReference type="InterPro" id="IPR029903">
    <property type="entry name" value="RmlD-like-bd"/>
</dbReference>
<evidence type="ECO:0000256" key="3">
    <source>
        <dbReference type="ARBA" id="ARBA00012929"/>
    </source>
</evidence>
<evidence type="ECO:0000256" key="4">
    <source>
        <dbReference type="ARBA" id="ARBA00017099"/>
    </source>
</evidence>
<dbReference type="PANTHER" id="PTHR10491">
    <property type="entry name" value="DTDP-4-DEHYDRORHAMNOSE REDUCTASE"/>
    <property type="match status" value="1"/>
</dbReference>
<dbReference type="RefSeq" id="WP_271993644.1">
    <property type="nucleotide sequence ID" value="NZ_JAQNDN010000001.1"/>
</dbReference>
<evidence type="ECO:0000256" key="6">
    <source>
        <dbReference type="RuleBase" id="RU364082"/>
    </source>
</evidence>
<dbReference type="Gene3D" id="3.40.50.720">
    <property type="entry name" value="NAD(P)-binding Rossmann-like Domain"/>
    <property type="match status" value="1"/>
</dbReference>
<dbReference type="PANTHER" id="PTHR10491:SF4">
    <property type="entry name" value="METHIONINE ADENOSYLTRANSFERASE 2 SUBUNIT BETA"/>
    <property type="match status" value="1"/>
</dbReference>
<comment type="pathway">
    <text evidence="1 6">Carbohydrate biosynthesis; dTDP-L-rhamnose biosynthesis.</text>
</comment>
<protein>
    <recommendedName>
        <fullName evidence="4 6">dTDP-4-dehydrorhamnose reductase</fullName>
        <ecNumber evidence="3 6">1.1.1.133</ecNumber>
    </recommendedName>
</protein>
<dbReference type="NCBIfam" id="TIGR01214">
    <property type="entry name" value="rmlD"/>
    <property type="match status" value="1"/>
</dbReference>
<dbReference type="InterPro" id="IPR036291">
    <property type="entry name" value="NAD(P)-bd_dom_sf"/>
</dbReference>
<comment type="function">
    <text evidence="6">Catalyzes the reduction of dTDP-6-deoxy-L-lyxo-4-hexulose to yield dTDP-L-rhamnose.</text>
</comment>
<name>A0ABT5AYA6_9BACT</name>
<dbReference type="EMBL" id="JAQNDN010000001">
    <property type="protein sequence ID" value="MDC0666203.1"/>
    <property type="molecule type" value="Genomic_DNA"/>
</dbReference>
<dbReference type="SUPFAM" id="SSF51735">
    <property type="entry name" value="NAD(P)-binding Rossmann-fold domains"/>
    <property type="match status" value="1"/>
</dbReference>
<dbReference type="Gene3D" id="3.90.25.10">
    <property type="entry name" value="UDP-galactose 4-epimerase, domain 1"/>
    <property type="match status" value="1"/>
</dbReference>
<dbReference type="CDD" id="cd05254">
    <property type="entry name" value="dTDP_HR_like_SDR_e"/>
    <property type="match status" value="1"/>
</dbReference>
<evidence type="ECO:0000313" key="8">
    <source>
        <dbReference type="EMBL" id="MDC0666203.1"/>
    </source>
</evidence>
<sequence length="307" mass="32655">MADERRQQAGRVVVFGAAGQVGRELVARLGAAVVPLTRRDVDLADARAVVAALEDRRPAVVVNAAAYTQVDQAEAEPGLAFAVNAAAPGVVAGWCARHGAALVHYSTDHVFSGTGDRAYTEDDEPDPINVYGRTKLAGERRIADAGGRWLVLRTSWVYSARGRNFLTAMLRLGAQREVVRVVADRWSAPTCATHLAGATASLVARLLAGERLPSGVVHVAGAGVATPHEFAAAIFAGARCHGLPLRLRDLQAIRDDEYPAAAARPRNARLDTRAARRRFGLRLPHWRAALAECLAGGKEELDALCAA</sequence>
<feature type="domain" description="RmlD-like substrate binding" evidence="7">
    <location>
        <begin position="11"/>
        <end position="295"/>
    </location>
</feature>
<evidence type="ECO:0000259" key="7">
    <source>
        <dbReference type="Pfam" id="PF04321"/>
    </source>
</evidence>
<evidence type="ECO:0000313" key="9">
    <source>
        <dbReference type="Proteomes" id="UP001217838"/>
    </source>
</evidence>
<dbReference type="EC" id="1.1.1.133" evidence="3 6"/>
<keyword evidence="9" id="KW-1185">Reference proteome</keyword>
<dbReference type="Pfam" id="PF04321">
    <property type="entry name" value="RmlD_sub_bind"/>
    <property type="match status" value="1"/>
</dbReference>
<dbReference type="InterPro" id="IPR005913">
    <property type="entry name" value="dTDP_dehydrorham_reduct"/>
</dbReference>
<evidence type="ECO:0000256" key="1">
    <source>
        <dbReference type="ARBA" id="ARBA00004781"/>
    </source>
</evidence>
<organism evidence="8 9">
    <name type="scientific">Nannocystis radixulma</name>
    <dbReference type="NCBI Taxonomy" id="2995305"/>
    <lineage>
        <taxon>Bacteria</taxon>
        <taxon>Pseudomonadati</taxon>
        <taxon>Myxococcota</taxon>
        <taxon>Polyangia</taxon>
        <taxon>Nannocystales</taxon>
        <taxon>Nannocystaceae</taxon>
        <taxon>Nannocystis</taxon>
    </lineage>
</organism>
<reference evidence="8 9" key="1">
    <citation type="submission" date="2022-11" db="EMBL/GenBank/DDBJ databases">
        <title>Minimal conservation of predation-associated metabolite biosynthetic gene clusters underscores biosynthetic potential of Myxococcota including descriptions for ten novel species: Archangium lansinium sp. nov., Myxococcus landrumus sp. nov., Nannocystis bai.</title>
        <authorList>
            <person name="Ahearne A."/>
            <person name="Stevens C."/>
            <person name="Dowd S."/>
        </authorList>
    </citation>
    <scope>NUCLEOTIDE SEQUENCE [LARGE SCALE GENOMIC DNA]</scope>
    <source>
        <strain evidence="8 9">NCELM</strain>
    </source>
</reference>
<keyword evidence="6" id="KW-0521">NADP</keyword>
<gene>
    <name evidence="8" type="primary">rfbD</name>
    <name evidence="8" type="ORF">POL58_00575</name>
</gene>
<dbReference type="Proteomes" id="UP001217838">
    <property type="component" value="Unassembled WGS sequence"/>
</dbReference>
<keyword evidence="6 8" id="KW-0560">Oxidoreductase</keyword>
<evidence type="ECO:0000256" key="2">
    <source>
        <dbReference type="ARBA" id="ARBA00010944"/>
    </source>
</evidence>